<name>A0A4R1QJW6_HYDET</name>
<evidence type="ECO:0000259" key="1">
    <source>
        <dbReference type="Pfam" id="PF13358"/>
    </source>
</evidence>
<dbReference type="Proteomes" id="UP000295008">
    <property type="component" value="Unassembled WGS sequence"/>
</dbReference>
<dbReference type="OrthoDB" id="2854648at2"/>
<dbReference type="RefSeq" id="WP_132018447.1">
    <property type="nucleotide sequence ID" value="NZ_SLUN01000098.1"/>
</dbReference>
<feature type="domain" description="Winged helix-turn helix" evidence="2">
    <location>
        <begin position="4"/>
        <end position="39"/>
    </location>
</feature>
<comment type="caution">
    <text evidence="3">The sequence shown here is derived from an EMBL/GenBank/DDBJ whole genome shotgun (WGS) entry which is preliminary data.</text>
</comment>
<dbReference type="Pfam" id="PF13592">
    <property type="entry name" value="HTH_33"/>
    <property type="match status" value="1"/>
</dbReference>
<gene>
    <name evidence="3" type="ORF">EDC14_10981</name>
</gene>
<accession>A0A4R1QJW6</accession>
<dbReference type="PANTHER" id="PTHR46564:SF1">
    <property type="entry name" value="TRANSPOSASE"/>
    <property type="match status" value="1"/>
</dbReference>
<reference evidence="3 4" key="1">
    <citation type="submission" date="2019-03" db="EMBL/GenBank/DDBJ databases">
        <title>Genomic Encyclopedia of Type Strains, Phase IV (KMG-IV): sequencing the most valuable type-strain genomes for metagenomic binning, comparative biology and taxonomic classification.</title>
        <authorList>
            <person name="Goeker M."/>
        </authorList>
    </citation>
    <scope>NUCLEOTIDE SEQUENCE [LARGE SCALE GENOMIC DNA]</scope>
    <source>
        <strain evidence="3 4">LX-B</strain>
    </source>
</reference>
<dbReference type="InterPro" id="IPR038717">
    <property type="entry name" value="Tc1-like_DDE_dom"/>
</dbReference>
<dbReference type="Pfam" id="PF13358">
    <property type="entry name" value="DDE_3"/>
    <property type="match status" value="1"/>
</dbReference>
<dbReference type="Gene3D" id="3.30.420.10">
    <property type="entry name" value="Ribonuclease H-like superfamily/Ribonuclease H"/>
    <property type="match status" value="1"/>
</dbReference>
<evidence type="ECO:0000259" key="2">
    <source>
        <dbReference type="Pfam" id="PF13592"/>
    </source>
</evidence>
<dbReference type="PANTHER" id="PTHR46564">
    <property type="entry name" value="TRANSPOSASE"/>
    <property type="match status" value="1"/>
</dbReference>
<dbReference type="InterPro" id="IPR036397">
    <property type="entry name" value="RNaseH_sf"/>
</dbReference>
<dbReference type="AlphaFoldDB" id="A0A4R1QJW6"/>
<organism evidence="3 4">
    <name type="scientific">Hydrogenispora ethanolica</name>
    <dbReference type="NCBI Taxonomy" id="1082276"/>
    <lineage>
        <taxon>Bacteria</taxon>
        <taxon>Bacillati</taxon>
        <taxon>Bacillota</taxon>
        <taxon>Hydrogenispora</taxon>
    </lineage>
</organism>
<dbReference type="EMBL" id="SLUN01000098">
    <property type="protein sequence ID" value="TCL52961.1"/>
    <property type="molecule type" value="Genomic_DNA"/>
</dbReference>
<dbReference type="NCBIfam" id="NF033545">
    <property type="entry name" value="transpos_IS630"/>
    <property type="match status" value="1"/>
</dbReference>
<feature type="domain" description="Tc1-like transposase DDE" evidence="1">
    <location>
        <begin position="55"/>
        <end position="197"/>
    </location>
</feature>
<dbReference type="InterPro" id="IPR047655">
    <property type="entry name" value="Transpos_IS630-like"/>
</dbReference>
<keyword evidence="4" id="KW-1185">Reference proteome</keyword>
<protein>
    <submittedName>
        <fullName evidence="3">Transposase</fullName>
    </submittedName>
</protein>
<feature type="non-terminal residue" evidence="3">
    <location>
        <position position="1"/>
    </location>
</feature>
<dbReference type="InterPro" id="IPR025959">
    <property type="entry name" value="Winged_HTH_dom"/>
</dbReference>
<evidence type="ECO:0000313" key="4">
    <source>
        <dbReference type="Proteomes" id="UP000295008"/>
    </source>
</evidence>
<evidence type="ECO:0000313" key="3">
    <source>
        <dbReference type="EMBL" id="TCL52961.1"/>
    </source>
</evidence>
<proteinExistence type="predicted"/>
<sequence>NIPIRTITDYLKRWGFTFQKPAKQAYEQRPEAVQKWLDEEYPAIKERAKHEKAEIYWGDETGIQNDAYQAKGFAPKGKTPIIKLNVNKSRVNMISAISNRGLVRFMLYEDTMTAERLIQFMFRLIKDANRKVYLILDNLRTHHSKNVKQWLEKNKDKIEVFYLPSYSPELNPDEYLNGDLKRRVHSGIPARTLKDLKKKTRSFMKTLQRRSYHVKNYFKHDRVSYAA</sequence>
<dbReference type="GO" id="GO:0003676">
    <property type="term" value="F:nucleic acid binding"/>
    <property type="evidence" value="ECO:0007669"/>
    <property type="project" value="InterPro"/>
</dbReference>